<dbReference type="InterPro" id="IPR059026">
    <property type="entry name" value="LpqB_N"/>
</dbReference>
<dbReference type="EMBL" id="JAAOIV010000001">
    <property type="protein sequence ID" value="NHN54556.1"/>
    <property type="molecule type" value="Genomic_DNA"/>
</dbReference>
<dbReference type="AlphaFoldDB" id="A0A967EDB4"/>
<dbReference type="Proteomes" id="UP000744769">
    <property type="component" value="Unassembled WGS sequence"/>
</dbReference>
<feature type="signal peptide" evidence="1">
    <location>
        <begin position="1"/>
        <end position="28"/>
    </location>
</feature>
<feature type="chain" id="PRO_5038432264" description="Lipoprotein LpqB beta-propeller domain-containing protein" evidence="1">
    <location>
        <begin position="29"/>
        <end position="603"/>
    </location>
</feature>
<keyword evidence="5" id="KW-1185">Reference proteome</keyword>
<evidence type="ECO:0000259" key="2">
    <source>
        <dbReference type="Pfam" id="PF10646"/>
    </source>
</evidence>
<evidence type="ECO:0000313" key="4">
    <source>
        <dbReference type="EMBL" id="NHN54556.1"/>
    </source>
</evidence>
<feature type="domain" description="GerMN" evidence="2">
    <location>
        <begin position="178"/>
        <end position="296"/>
    </location>
</feature>
<dbReference type="RefSeq" id="WP_166192315.1">
    <property type="nucleotide sequence ID" value="NZ_JAAOIV010000001.1"/>
</dbReference>
<evidence type="ECO:0000259" key="3">
    <source>
        <dbReference type="Pfam" id="PF25976"/>
    </source>
</evidence>
<name>A0A967EDB4_9MICO</name>
<evidence type="ECO:0000313" key="5">
    <source>
        <dbReference type="Proteomes" id="UP000744769"/>
    </source>
</evidence>
<dbReference type="InterPro" id="IPR019606">
    <property type="entry name" value="GerMN"/>
</dbReference>
<proteinExistence type="predicted"/>
<feature type="domain" description="Lipoprotein LpqB N-terminal" evidence="3">
    <location>
        <begin position="47"/>
        <end position="168"/>
    </location>
</feature>
<accession>A0A967EDB4</accession>
<evidence type="ECO:0000256" key="1">
    <source>
        <dbReference type="SAM" id="SignalP"/>
    </source>
</evidence>
<keyword evidence="1" id="KW-0732">Signal</keyword>
<organism evidence="4 5">
    <name type="scientific">Metallococcus carri</name>
    <dbReference type="NCBI Taxonomy" id="1656884"/>
    <lineage>
        <taxon>Bacteria</taxon>
        <taxon>Bacillati</taxon>
        <taxon>Actinomycetota</taxon>
        <taxon>Actinomycetes</taxon>
        <taxon>Micrococcales</taxon>
        <taxon>Dermacoccaceae</taxon>
        <taxon>Metallococcus</taxon>
    </lineage>
</organism>
<gene>
    <name evidence="4" type="ORF">G9U51_02020</name>
</gene>
<evidence type="ECO:0008006" key="6">
    <source>
        <dbReference type="Google" id="ProtNLM"/>
    </source>
</evidence>
<reference evidence="4" key="1">
    <citation type="submission" date="2020-03" db="EMBL/GenBank/DDBJ databases">
        <title>Draft sequencing of Calidifontibacter sp. DB0510.</title>
        <authorList>
            <person name="Kim D.-U."/>
        </authorList>
    </citation>
    <scope>NUCLEOTIDE SEQUENCE</scope>
    <source>
        <strain evidence="4">DB0510</strain>
    </source>
</reference>
<dbReference type="Pfam" id="PF25976">
    <property type="entry name" value="LpqB_N"/>
    <property type="match status" value="1"/>
</dbReference>
<dbReference type="PROSITE" id="PS51257">
    <property type="entry name" value="PROKAR_LIPOPROTEIN"/>
    <property type="match status" value="1"/>
</dbReference>
<protein>
    <recommendedName>
        <fullName evidence="6">Lipoprotein LpqB beta-propeller domain-containing protein</fullName>
    </recommendedName>
</protein>
<sequence>MIRRWWLLVLCLLLAGCGGLPSSSRVSARDPIMAAPTGAGPRVEFYGPQGGENPVELVTQFLRANSSPDDDYGVAREFLTPGADRLWVPGRAVALNNGERDFAITSSGGGRVRVVAKQTGELDGRGHLTEFATPRTRTFEVILARVGGEWRISELPKDFGAWIGQVDFTQRLFLPRAVYYPETTTRTVVPERLWFPKTGLATALARAVLAGPPPWMAGGPKDRQRPAFVQLPADTALSVDAVPVDAARGMATVDLTTAALRADAPTRAALWAAMTATLIGQVDGVQQLRITAGGNPWEVQGARDNPTQPSDVGYQLRTPSGTALVMRDGNTLRWVDPATGGPQRQTNDRPTPRLAELTVNWYLPASDAGGHQVFAISGSRTSVGRWKDGVKVQEYSGFARQLVRPSADALGEMWFAGLPISAAGPQKSPARGSVVWTLDSTQSGSRTPLQAVAAPWLATSEVLALRVATDAQRVAVVTRDPRGVSHLFVSTIARDRSGNPVALTTPMELGQGIAGMLDAAWIDDESIAVLARSADNAVTQAYAVPLSGFHYSLGQVPGGIGIVGTGVGVEDLVVVTNRPSVLTRAGASWPVLAGYQDAFVPGR</sequence>
<comment type="caution">
    <text evidence="4">The sequence shown here is derived from an EMBL/GenBank/DDBJ whole genome shotgun (WGS) entry which is preliminary data.</text>
</comment>
<dbReference type="Pfam" id="PF10646">
    <property type="entry name" value="Germane"/>
    <property type="match status" value="1"/>
</dbReference>